<feature type="signal peptide" evidence="1">
    <location>
        <begin position="1"/>
        <end position="22"/>
    </location>
</feature>
<accession>A0A931MD03</accession>
<dbReference type="PANTHER" id="PTHR19328">
    <property type="entry name" value="HEDGEHOG-INTERACTING PROTEIN"/>
    <property type="match status" value="1"/>
</dbReference>
<dbReference type="InterPro" id="IPR054539">
    <property type="entry name" value="Beta-prop_PDH"/>
</dbReference>
<reference evidence="3" key="1">
    <citation type="submission" date="2020-11" db="EMBL/GenBank/DDBJ databases">
        <title>Bacterial whole genome sequence for Panacibacter sp. DH6.</title>
        <authorList>
            <person name="Le V."/>
            <person name="Ko S."/>
            <person name="Ahn C.-Y."/>
            <person name="Oh H.-M."/>
        </authorList>
    </citation>
    <scope>NUCLEOTIDE SEQUENCE</scope>
    <source>
        <strain evidence="3">DH6</strain>
    </source>
</reference>
<proteinExistence type="predicted"/>
<organism evidence="3 4">
    <name type="scientific">Panacibacter microcysteis</name>
    <dbReference type="NCBI Taxonomy" id="2793269"/>
    <lineage>
        <taxon>Bacteria</taxon>
        <taxon>Pseudomonadati</taxon>
        <taxon>Bacteroidota</taxon>
        <taxon>Chitinophagia</taxon>
        <taxon>Chitinophagales</taxon>
        <taxon>Chitinophagaceae</taxon>
        <taxon>Panacibacter</taxon>
    </lineage>
</organism>
<dbReference type="InterPro" id="IPR011042">
    <property type="entry name" value="6-blade_b-propeller_TolB-like"/>
</dbReference>
<keyword evidence="1" id="KW-0732">Signal</keyword>
<evidence type="ECO:0000313" key="4">
    <source>
        <dbReference type="Proteomes" id="UP000628448"/>
    </source>
</evidence>
<protein>
    <submittedName>
        <fullName evidence="3">PQQ-dependent sugar dehydrogenase</fullName>
    </submittedName>
</protein>
<dbReference type="EMBL" id="JADWYR010000002">
    <property type="protein sequence ID" value="MBG9378113.1"/>
    <property type="molecule type" value="Genomic_DNA"/>
</dbReference>
<gene>
    <name evidence="3" type="ORF">I5907_17885</name>
</gene>
<dbReference type="SUPFAM" id="SSF50952">
    <property type="entry name" value="Soluble quinoprotein glucose dehydrogenase"/>
    <property type="match status" value="1"/>
</dbReference>
<feature type="chain" id="PRO_5037296384" evidence="1">
    <location>
        <begin position="23"/>
        <end position="401"/>
    </location>
</feature>
<dbReference type="Gene3D" id="2.120.10.30">
    <property type="entry name" value="TolB, C-terminal domain"/>
    <property type="match status" value="1"/>
</dbReference>
<name>A0A931MD03_9BACT</name>
<evidence type="ECO:0000256" key="1">
    <source>
        <dbReference type="SAM" id="SignalP"/>
    </source>
</evidence>
<comment type="caution">
    <text evidence="3">The sequence shown here is derived from an EMBL/GenBank/DDBJ whole genome shotgun (WGS) entry which is preliminary data.</text>
</comment>
<dbReference type="Pfam" id="PF22807">
    <property type="entry name" value="TrAA12"/>
    <property type="match status" value="1"/>
</dbReference>
<keyword evidence="4" id="KW-1185">Reference proteome</keyword>
<evidence type="ECO:0000313" key="3">
    <source>
        <dbReference type="EMBL" id="MBG9378113.1"/>
    </source>
</evidence>
<dbReference type="InterPro" id="IPR011041">
    <property type="entry name" value="Quinoprot_gluc/sorb_DH_b-prop"/>
</dbReference>
<sequence>MKKTIINTVILVLLVFAETLHAQTQDIKGLINQKKEGHIIRPVVVTPSDDLIKSLKVPAGFKVSVFAKNLGKPRMMLVMPNGNVYVTNRQAGTVTLLKDVNNDGKADMATVVAQKDQMHGIAQKGSSLYLITVKDLYSTTIHEDGTLDSLVLLAGNLPDGGQHGNRTMHFGPDSLLYISVGSTCNSCDETNDRNATMLQVNLQDSTQKIFAKGLRNTIGFAWHPQTKAMWGFDHGIDWLGDFDQREELNLIKEGGDYGWPYVYGNYEFDKHHDPKGETHVAYAKHTIAPEMLYTAHAAPMDLVFYTAQQFPANYSGDAFATMHGSWNRKPPSGYNVVRVKFNNGKVQGIEDFLTGFLFADGTKIFGRPVGLAQYTDGSLLVADDENGMIYKISFENTVTKK</sequence>
<dbReference type="AlphaFoldDB" id="A0A931MD03"/>
<feature type="domain" description="Pyrroloquinoline quinone-dependent pyranose dehydrogenase beta-propeller" evidence="2">
    <location>
        <begin position="56"/>
        <end position="392"/>
    </location>
</feature>
<evidence type="ECO:0000259" key="2">
    <source>
        <dbReference type="Pfam" id="PF22807"/>
    </source>
</evidence>
<dbReference type="Proteomes" id="UP000628448">
    <property type="component" value="Unassembled WGS sequence"/>
</dbReference>
<dbReference type="PANTHER" id="PTHR19328:SF53">
    <property type="entry name" value="MEMBRANE PROTEIN"/>
    <property type="match status" value="1"/>
</dbReference>
<dbReference type="RefSeq" id="WP_196992168.1">
    <property type="nucleotide sequence ID" value="NZ_JADWYR010000002.1"/>
</dbReference>